<dbReference type="EnsemblMetazoa" id="ASIC006493-RA">
    <property type="protein sequence ID" value="ASIC006493-PA"/>
    <property type="gene ID" value="ASIC006493"/>
</dbReference>
<keyword evidence="1" id="KW-0449">Lipoprotein</keyword>
<proteinExistence type="predicted"/>
<reference evidence="2" key="2">
    <citation type="submission" date="2020-05" db="UniProtKB">
        <authorList>
            <consortium name="EnsemblMetazoa"/>
        </authorList>
    </citation>
    <scope>IDENTIFICATION</scope>
</reference>
<sequence>MECVCVHPSSPEARQSVAAPDFPPDLKLLGTGRLLWLAAECRKPLSPVRSYTDQGQSKALSSIRSIPFSQQVVPILMGYQDALTPQHHAHVSGKMSFMLSVSAFELPSEKRFCNLRTGVKY</sequence>
<reference evidence="1 3" key="1">
    <citation type="journal article" date="2014" name="BMC Genomics">
        <title>Genome sequence of Anopheles sinensis provides insight into genetics basis of mosquito competence for malaria parasites.</title>
        <authorList>
            <person name="Zhou D."/>
            <person name="Zhang D."/>
            <person name="Ding G."/>
            <person name="Shi L."/>
            <person name="Hou Q."/>
            <person name="Ye Y."/>
            <person name="Xu Y."/>
            <person name="Zhou H."/>
            <person name="Xiong C."/>
            <person name="Li S."/>
            <person name="Yu J."/>
            <person name="Hong S."/>
            <person name="Yu X."/>
            <person name="Zou P."/>
            <person name="Chen C."/>
            <person name="Chang X."/>
            <person name="Wang W."/>
            <person name="Lv Y."/>
            <person name="Sun Y."/>
            <person name="Ma L."/>
            <person name="Shen B."/>
            <person name="Zhu C."/>
        </authorList>
    </citation>
    <scope>NUCLEOTIDE SEQUENCE [LARGE SCALE GENOMIC DNA]</scope>
</reference>
<accession>A0A084VMG4</accession>
<keyword evidence="3" id="KW-1185">Reference proteome</keyword>
<dbReference type="Proteomes" id="UP000030765">
    <property type="component" value="Unassembled WGS sequence"/>
</dbReference>
<evidence type="ECO:0000313" key="2">
    <source>
        <dbReference type="EnsemblMetazoa" id="ASIC006493-PA"/>
    </source>
</evidence>
<dbReference type="EMBL" id="ATLV01014593">
    <property type="status" value="NOT_ANNOTATED_CDS"/>
    <property type="molecule type" value="Genomic_DNA"/>
</dbReference>
<evidence type="ECO:0000313" key="3">
    <source>
        <dbReference type="Proteomes" id="UP000030765"/>
    </source>
</evidence>
<organism evidence="1">
    <name type="scientific">Anopheles sinensis</name>
    <name type="common">Mosquito</name>
    <dbReference type="NCBI Taxonomy" id="74873"/>
    <lineage>
        <taxon>Eukaryota</taxon>
        <taxon>Metazoa</taxon>
        <taxon>Ecdysozoa</taxon>
        <taxon>Arthropoda</taxon>
        <taxon>Hexapoda</taxon>
        <taxon>Insecta</taxon>
        <taxon>Pterygota</taxon>
        <taxon>Neoptera</taxon>
        <taxon>Endopterygota</taxon>
        <taxon>Diptera</taxon>
        <taxon>Nematocera</taxon>
        <taxon>Culicoidea</taxon>
        <taxon>Culicidae</taxon>
        <taxon>Anophelinae</taxon>
        <taxon>Anopheles</taxon>
    </lineage>
</organism>
<protein>
    <submittedName>
        <fullName evidence="1 2">Bmp family lipoprotein</fullName>
    </submittedName>
</protein>
<dbReference type="VEuPathDB" id="VectorBase:ASIC006493"/>
<dbReference type="AlphaFoldDB" id="A0A084VMG4"/>
<name>A0A084VMG4_ANOSI</name>
<gene>
    <name evidence="1" type="ORF">ZHAS_00006493</name>
</gene>
<dbReference type="EMBL" id="KE524975">
    <property type="protein sequence ID" value="KFB39158.1"/>
    <property type="molecule type" value="Genomic_DNA"/>
</dbReference>
<evidence type="ECO:0000313" key="1">
    <source>
        <dbReference type="EMBL" id="KFB39158.1"/>
    </source>
</evidence>